<evidence type="ECO:0000256" key="1">
    <source>
        <dbReference type="SAM" id="MobiDB-lite"/>
    </source>
</evidence>
<dbReference type="AlphaFoldDB" id="A0A9N9LE27"/>
<keyword evidence="3" id="KW-1185">Reference proteome</keyword>
<feature type="region of interest" description="Disordered" evidence="1">
    <location>
        <begin position="273"/>
        <end position="305"/>
    </location>
</feature>
<name>A0A9N9LE27_9HELO</name>
<dbReference type="Proteomes" id="UP000701801">
    <property type="component" value="Unassembled WGS sequence"/>
</dbReference>
<dbReference type="EMBL" id="CAJVRM010000044">
    <property type="protein sequence ID" value="CAG8972398.1"/>
    <property type="molecule type" value="Genomic_DNA"/>
</dbReference>
<sequence>MSVFCLNLLDRHVLPDQMIAHLSTGSHFKTYESERTASFSTNCNVLNMLVNSPQPLKYLDSIAEAAKYNLSPYYSMMLMDQALTGLLRLSGFQIATSSLSVAILLEKTPKLLTQIPEKAAYGVLTLMALQDFPWMNKLKTQVQRSIGKGRGFLGVSGPKWAHAQYLWVEKVTYGSPILSMSYCLAAMYTKKEESCWGKCASFTTMAVDEQAILDIVHFQYRLPGLSNEPQWNIEAALTESYFILPELRNSRLVMFPRHEQIRILITNSCAHPMAKGQKDTPWTADNRIGGRDCGSKADEAPRPSP</sequence>
<feature type="compositionally biased region" description="Basic and acidic residues" evidence="1">
    <location>
        <begin position="288"/>
        <end position="305"/>
    </location>
</feature>
<organism evidence="2 3">
    <name type="scientific">Hymenoscyphus albidus</name>
    <dbReference type="NCBI Taxonomy" id="595503"/>
    <lineage>
        <taxon>Eukaryota</taxon>
        <taxon>Fungi</taxon>
        <taxon>Dikarya</taxon>
        <taxon>Ascomycota</taxon>
        <taxon>Pezizomycotina</taxon>
        <taxon>Leotiomycetes</taxon>
        <taxon>Helotiales</taxon>
        <taxon>Helotiaceae</taxon>
        <taxon>Hymenoscyphus</taxon>
    </lineage>
</organism>
<accession>A0A9N9LE27</accession>
<protein>
    <submittedName>
        <fullName evidence="2">Uncharacterized protein</fullName>
    </submittedName>
</protein>
<comment type="caution">
    <text evidence="2">The sequence shown here is derived from an EMBL/GenBank/DDBJ whole genome shotgun (WGS) entry which is preliminary data.</text>
</comment>
<gene>
    <name evidence="2" type="ORF">HYALB_00007151</name>
</gene>
<evidence type="ECO:0000313" key="2">
    <source>
        <dbReference type="EMBL" id="CAG8972398.1"/>
    </source>
</evidence>
<reference evidence="2" key="1">
    <citation type="submission" date="2021-07" db="EMBL/GenBank/DDBJ databases">
        <authorList>
            <person name="Durling M."/>
        </authorList>
    </citation>
    <scope>NUCLEOTIDE SEQUENCE</scope>
</reference>
<proteinExistence type="predicted"/>
<dbReference type="OrthoDB" id="3546915at2759"/>
<evidence type="ECO:0000313" key="3">
    <source>
        <dbReference type="Proteomes" id="UP000701801"/>
    </source>
</evidence>